<reference evidence="1 2" key="1">
    <citation type="submission" date="2007-11" db="EMBL/GenBank/DDBJ databases">
        <authorList>
            <consortium name="The Salmonella enterica serovar Arizonae Genome Sequencing Project"/>
            <person name="McClelland M."/>
            <person name="Sanderson E.K."/>
            <person name="Porwollik S."/>
            <person name="Spieth J."/>
            <person name="Clifton W.S."/>
            <person name="Fulton R."/>
            <person name="Chunyan W."/>
            <person name="Wollam A."/>
            <person name="Shah N."/>
            <person name="Pepin K."/>
            <person name="Bhonagiri V."/>
            <person name="Nash W."/>
            <person name="Johnson M."/>
            <person name="Thiruvilangam P."/>
            <person name="Wilson R."/>
        </authorList>
    </citation>
    <scope>NUCLEOTIDE SEQUENCE [LARGE SCALE GENOMIC DNA]</scope>
    <source>
        <strain evidence="2">ATCC BAA-731 / CDC346-86 / RSK2980</strain>
    </source>
</reference>
<dbReference type="STRING" id="41514.SARI_04141"/>
<proteinExistence type="predicted"/>
<protein>
    <submittedName>
        <fullName evidence="1">Uncharacterized protein</fullName>
    </submittedName>
</protein>
<name>A9MMF1_SALAR</name>
<dbReference type="HOGENOM" id="CLU_3204945_0_0_6"/>
<sequence length="45" mass="5169">MRSALCHVIANIAHRLRIDNECRMAASPYPARYFFPPPDWVGLVI</sequence>
<accession>A9MMF1</accession>
<evidence type="ECO:0000313" key="1">
    <source>
        <dbReference type="EMBL" id="ABX23930.1"/>
    </source>
</evidence>
<evidence type="ECO:0000313" key="2">
    <source>
        <dbReference type="Proteomes" id="UP000002084"/>
    </source>
</evidence>
<keyword evidence="2" id="KW-1185">Reference proteome</keyword>
<dbReference type="Proteomes" id="UP000002084">
    <property type="component" value="Chromosome"/>
</dbReference>
<dbReference type="AlphaFoldDB" id="A9MMF1"/>
<dbReference type="EMBL" id="CP000880">
    <property type="protein sequence ID" value="ABX23930.1"/>
    <property type="molecule type" value="Genomic_DNA"/>
</dbReference>
<gene>
    <name evidence="1" type="ordered locus">SARI_04141</name>
</gene>
<dbReference type="KEGG" id="ses:SARI_04141"/>
<organism evidence="1 2">
    <name type="scientific">Salmonella arizonae (strain ATCC BAA-731 / CDC346-86 / RSK2980)</name>
    <dbReference type="NCBI Taxonomy" id="41514"/>
    <lineage>
        <taxon>Bacteria</taxon>
        <taxon>Pseudomonadati</taxon>
        <taxon>Pseudomonadota</taxon>
        <taxon>Gammaproteobacteria</taxon>
        <taxon>Enterobacterales</taxon>
        <taxon>Enterobacteriaceae</taxon>
        <taxon>Salmonella</taxon>
    </lineage>
</organism>